<name>A0A1I7WWE0_HETBA</name>
<reference evidence="2" key="1">
    <citation type="submission" date="2016-11" db="UniProtKB">
        <authorList>
            <consortium name="WormBaseParasite"/>
        </authorList>
    </citation>
    <scope>IDENTIFICATION</scope>
</reference>
<accession>A0A1I7WWE0</accession>
<evidence type="ECO:0000313" key="1">
    <source>
        <dbReference type="Proteomes" id="UP000095283"/>
    </source>
</evidence>
<sequence>MDKRIVGIGVSPYLLVDMHLLVNSHCKGWSQATKPRPQRIAQQHKMRTMNNLVLCVVFIERTNARILLV</sequence>
<dbReference type="AlphaFoldDB" id="A0A1I7WWE0"/>
<dbReference type="WBParaSite" id="Hba_09516">
    <property type="protein sequence ID" value="Hba_09516"/>
    <property type="gene ID" value="Hba_09516"/>
</dbReference>
<evidence type="ECO:0000313" key="2">
    <source>
        <dbReference type="WBParaSite" id="Hba_09516"/>
    </source>
</evidence>
<keyword evidence="1" id="KW-1185">Reference proteome</keyword>
<proteinExistence type="predicted"/>
<protein>
    <submittedName>
        <fullName evidence="2">Uncharacterized protein</fullName>
    </submittedName>
</protein>
<organism evidence="1 2">
    <name type="scientific">Heterorhabditis bacteriophora</name>
    <name type="common">Entomopathogenic nematode worm</name>
    <dbReference type="NCBI Taxonomy" id="37862"/>
    <lineage>
        <taxon>Eukaryota</taxon>
        <taxon>Metazoa</taxon>
        <taxon>Ecdysozoa</taxon>
        <taxon>Nematoda</taxon>
        <taxon>Chromadorea</taxon>
        <taxon>Rhabditida</taxon>
        <taxon>Rhabditina</taxon>
        <taxon>Rhabditomorpha</taxon>
        <taxon>Strongyloidea</taxon>
        <taxon>Heterorhabditidae</taxon>
        <taxon>Heterorhabditis</taxon>
    </lineage>
</organism>
<dbReference type="Proteomes" id="UP000095283">
    <property type="component" value="Unplaced"/>
</dbReference>